<keyword evidence="1" id="KW-0472">Membrane</keyword>
<accession>A0ABX7RBY7</accession>
<feature type="transmembrane region" description="Helical" evidence="1">
    <location>
        <begin position="270"/>
        <end position="290"/>
    </location>
</feature>
<dbReference type="InterPro" id="IPR050640">
    <property type="entry name" value="Bact_2-comp_sensor_kinase"/>
</dbReference>
<keyword evidence="3" id="KW-0418">Kinase</keyword>
<feature type="transmembrane region" description="Helical" evidence="1">
    <location>
        <begin position="296"/>
        <end position="313"/>
    </location>
</feature>
<keyword evidence="4" id="KW-1185">Reference proteome</keyword>
<dbReference type="GO" id="GO:0016301">
    <property type="term" value="F:kinase activity"/>
    <property type="evidence" value="ECO:0007669"/>
    <property type="project" value="UniProtKB-KW"/>
</dbReference>
<dbReference type="Pfam" id="PF06580">
    <property type="entry name" value="His_kinase"/>
    <property type="match status" value="1"/>
</dbReference>
<feature type="transmembrane region" description="Helical" evidence="1">
    <location>
        <begin position="348"/>
        <end position="365"/>
    </location>
</feature>
<feature type="domain" description="Signal transduction histidine kinase internal region" evidence="2">
    <location>
        <begin position="385"/>
        <end position="457"/>
    </location>
</feature>
<keyword evidence="1" id="KW-1133">Transmembrane helix</keyword>
<name>A0ABX7RBY7_9GAMM</name>
<feature type="transmembrane region" description="Helical" evidence="1">
    <location>
        <begin position="245"/>
        <end position="263"/>
    </location>
</feature>
<feature type="transmembrane region" description="Helical" evidence="1">
    <location>
        <begin position="213"/>
        <end position="233"/>
    </location>
</feature>
<dbReference type="EMBL" id="CP071517">
    <property type="protein sequence ID" value="QSX75013.1"/>
    <property type="molecule type" value="Genomic_DNA"/>
</dbReference>
<evidence type="ECO:0000256" key="1">
    <source>
        <dbReference type="SAM" id="Phobius"/>
    </source>
</evidence>
<keyword evidence="1" id="KW-0812">Transmembrane</keyword>
<feature type="transmembrane region" description="Helical" evidence="1">
    <location>
        <begin position="178"/>
        <end position="201"/>
    </location>
</feature>
<protein>
    <submittedName>
        <fullName evidence="3">Histidine kinase</fullName>
    </submittedName>
</protein>
<organism evidence="3 4">
    <name type="scientific">Lysobacter arenosi</name>
    <dbReference type="NCBI Taxonomy" id="2795387"/>
    <lineage>
        <taxon>Bacteria</taxon>
        <taxon>Pseudomonadati</taxon>
        <taxon>Pseudomonadota</taxon>
        <taxon>Gammaproteobacteria</taxon>
        <taxon>Lysobacterales</taxon>
        <taxon>Lysobacteraceae</taxon>
        <taxon>Lysobacter</taxon>
    </lineage>
</organism>
<dbReference type="InterPro" id="IPR010559">
    <property type="entry name" value="Sig_transdc_His_kin_internal"/>
</dbReference>
<evidence type="ECO:0000313" key="4">
    <source>
        <dbReference type="Proteomes" id="UP000663400"/>
    </source>
</evidence>
<sequence length="569" mass="61968">MQISRSLTALAVLLGAVSVWLVLASPPPGTSYAQALEMAPASMAVDGTLPGRPPDGLDWRPLDQRELAGWRDPYWLRWRLPAPVAHDAADRAMRLSLRAASQLFWNGQPLPGNGQVGRTADEEQPGRIDIVRVLPPSSPTGTDELVVLASSHHQWFRPRSADAFIAVGPVESIYGHGLGAWLIAALATGALGAACLYFLAVRRGRPRVPGARLLLGLGVIGLALPAVEAWRPLLGYTYPWHGPRLLALQLLHLAAAVLLPAYIARRFCVAVSTAARVAFLAALVAVLAFLPGFDNRGAALLLLSLLASAWLLLRARDEQEERWPILTLVLAGALALPIAGGAFLDGPYFLFLAVLMGFLLLRHAAQLRALDRHNALLREERARLSLQLLQRGIQPHWLMNTLTCLQELIEQAPMRASRLVESLAEQFEHLRESSTRQSVPLEDELALCRNHLDIVGLALDRNIGFEIDADHTGLCLPPGVLHAKVENALTHAGAVACAEQPFHLRVRREDDRWILDLRAARGCAPHRGQGTGTRYIEASLAAAYPRGWRFVQGADGAGWCSRMELTCAS</sequence>
<dbReference type="PANTHER" id="PTHR34220">
    <property type="entry name" value="SENSOR HISTIDINE KINASE YPDA"/>
    <property type="match status" value="1"/>
</dbReference>
<reference evidence="3 4" key="1">
    <citation type="submission" date="2021-02" db="EMBL/GenBank/DDBJ databases">
        <title>Lysobacter arenosi sp. nov., isolated from soil of gangwondo yeongwol, south Korea.</title>
        <authorList>
            <person name="Kim K.R."/>
            <person name="Kim K.H."/>
            <person name="Jeon C.O."/>
        </authorList>
    </citation>
    <scope>NUCLEOTIDE SEQUENCE [LARGE SCALE GENOMIC DNA]</scope>
    <source>
        <strain evidence="3 4">R7</strain>
    </source>
</reference>
<feature type="transmembrane region" description="Helical" evidence="1">
    <location>
        <begin position="325"/>
        <end position="342"/>
    </location>
</feature>
<dbReference type="RefSeq" id="WP_207527034.1">
    <property type="nucleotide sequence ID" value="NZ_CP071517.1"/>
</dbReference>
<keyword evidence="3" id="KW-0808">Transferase</keyword>
<gene>
    <name evidence="3" type="ORF">HIV01_000050</name>
</gene>
<dbReference type="Proteomes" id="UP000663400">
    <property type="component" value="Chromosome"/>
</dbReference>
<evidence type="ECO:0000313" key="3">
    <source>
        <dbReference type="EMBL" id="QSX75013.1"/>
    </source>
</evidence>
<evidence type="ECO:0000259" key="2">
    <source>
        <dbReference type="Pfam" id="PF06580"/>
    </source>
</evidence>
<dbReference type="PANTHER" id="PTHR34220:SF7">
    <property type="entry name" value="SENSOR HISTIDINE KINASE YPDA"/>
    <property type="match status" value="1"/>
</dbReference>
<proteinExistence type="predicted"/>